<dbReference type="GO" id="GO:0048499">
    <property type="term" value="P:synaptic vesicle membrane organization"/>
    <property type="evidence" value="ECO:0007669"/>
    <property type="project" value="TreeGrafter"/>
</dbReference>
<dbReference type="InterPro" id="IPR002553">
    <property type="entry name" value="Clathrin/coatomer_adapt-like_N"/>
</dbReference>
<evidence type="ECO:0000256" key="4">
    <source>
        <dbReference type="ARBA" id="ARBA00022448"/>
    </source>
</evidence>
<keyword evidence="8" id="KW-0333">Golgi apparatus</keyword>
<dbReference type="GO" id="GO:0005794">
    <property type="term" value="C:Golgi apparatus"/>
    <property type="evidence" value="ECO:0007669"/>
    <property type="project" value="UniProtKB-SubCell"/>
</dbReference>
<dbReference type="GO" id="GO:0098943">
    <property type="term" value="P:neurotransmitter receptor transport, postsynaptic endosome to lysosome"/>
    <property type="evidence" value="ECO:0007669"/>
    <property type="project" value="TreeGrafter"/>
</dbReference>
<dbReference type="SUPFAM" id="SSF48371">
    <property type="entry name" value="ARM repeat"/>
    <property type="match status" value="1"/>
</dbReference>
<dbReference type="Pfam" id="PF01602">
    <property type="entry name" value="Adaptin_N"/>
    <property type="match status" value="1"/>
</dbReference>
<evidence type="ECO:0000256" key="8">
    <source>
        <dbReference type="PIRNR" id="PIRNR037092"/>
    </source>
</evidence>
<dbReference type="GO" id="GO:0006896">
    <property type="term" value="P:Golgi to vacuole transport"/>
    <property type="evidence" value="ECO:0007669"/>
    <property type="project" value="TreeGrafter"/>
</dbReference>
<evidence type="ECO:0000313" key="14">
    <source>
        <dbReference type="Proteomes" id="UP000494256"/>
    </source>
</evidence>
<feature type="compositionally biased region" description="Basic and acidic residues" evidence="9">
    <location>
        <begin position="824"/>
        <end position="838"/>
    </location>
</feature>
<keyword evidence="4 8" id="KW-0813">Transport</keyword>
<evidence type="ECO:0000313" key="13">
    <source>
        <dbReference type="Proteomes" id="UP000494106"/>
    </source>
</evidence>
<dbReference type="GO" id="GO:0043195">
    <property type="term" value="C:terminal bouton"/>
    <property type="evidence" value="ECO:0007669"/>
    <property type="project" value="TreeGrafter"/>
</dbReference>
<dbReference type="AlphaFoldDB" id="A0A8S1AUD2"/>
<name>A0A8S1AUD2_ARCPL</name>
<keyword evidence="7" id="KW-0472">Membrane</keyword>
<proteinExistence type="inferred from homology"/>
<keyword evidence="5" id="KW-0677">Repeat</keyword>
<feature type="compositionally biased region" description="Basic residues" evidence="9">
    <location>
        <begin position="774"/>
        <end position="789"/>
    </location>
</feature>
<protein>
    <recommendedName>
        <fullName evidence="3 8">AP-3 complex subunit delta</fullName>
    </recommendedName>
</protein>
<evidence type="ECO:0000256" key="5">
    <source>
        <dbReference type="ARBA" id="ARBA00022737"/>
    </source>
</evidence>
<keyword evidence="6 8" id="KW-0653">Protein transport</keyword>
<evidence type="ECO:0000256" key="3">
    <source>
        <dbReference type="ARBA" id="ARBA00015717"/>
    </source>
</evidence>
<dbReference type="GO" id="GO:0016182">
    <property type="term" value="P:synaptic vesicle budding from endosome"/>
    <property type="evidence" value="ECO:0007669"/>
    <property type="project" value="TreeGrafter"/>
</dbReference>
<dbReference type="GO" id="GO:1904115">
    <property type="term" value="C:axon cytoplasm"/>
    <property type="evidence" value="ECO:0007669"/>
    <property type="project" value="GOC"/>
</dbReference>
<feature type="region of interest" description="Disordered" evidence="9">
    <location>
        <begin position="762"/>
        <end position="838"/>
    </location>
</feature>
<feature type="domain" description="AP-3 complex subunit delta" evidence="10">
    <location>
        <begin position="708"/>
        <end position="839"/>
    </location>
</feature>
<sequence length="996" mass="111356">MALKKVKGNFERMFDKNLTDLVRGIRNNKDNESKYIAQCMEEIKVELRQDNIAVKANAVAKLTYLQMVGYDISWAIFNIIEVMSSNKFTYKRIGYLAASQSFHADSELLMLTTNMIRKDLNAQNQYEAGLALSGLSCFISHDLARDLANDIMTLMSSTKPYLRMKAVLMMYKVFLRYPEALRPAFPKLKEKLEDPDPGVQSAAVNVVCELARKNPKNYLSLAPVFFKLMTTSTNNWMLIKIIKLFGALTPLEPRLGKKLIEPLTNLIHSTSAMSLLYECINTVIAVLISISSGMPGHAASVQLCVQKLRILIEDSDQNLKYLGLLAMSRILKSHPKSVQAHKDLVLACLDDKDESIRLRALGLLYGMVSKKNLMEIVKKLMVHMERAEGTLYRDELLTRIIEICSQNNYQHVVDFEWYITVLAELTEMETSAKHGRVVAAQLTEVGARVAEVRDFAARECGELLTHMAQSSPGPASREVLYAAAYVLAEYSRDEWVMQAAISPLLVCAGLGGAHMRARAVCVHAALKVVANLLLKYEAAGDRRSAIDVIHSTLSGLRPLLLSEDMEVQERAHNAVALLNLVLRKINPDDPELPPEHTPLSDTGLLVQHDESNSIENEQNAEAINGESSQTWTEKFSGGLIEELADLFDGELKPVAPKAQKKVPMPADLDLEQWLSHSRWSSDSSSSEGEGEGAVFAPPAHDPRPTAQFTPQELAMLREARRQEQANNPHYLKDDSPRSYQQDDIPVAEIALEVPLQIHTKRSDKYLMSRESTNKKKKEKRTSKKRKSKKQQISSDSESEEEARPAVALGGELPDGAALSDDEPPAPRDDPHRALDLDLDLPLREEELLTSRIHQYPSAESGLLNKKSKLSKKSKSTEKKSVEKLVKKKKDKKTKEKSEDLMLQETDKPQVNEDFLIEDLSKSNGQKNMKEAVGVDSEILLTETNPKGTKTEKHKKSKKDSKDKESKKPKSSKKGKHETKTGYEEALGISTPSKEVA</sequence>
<comment type="subcellular location">
    <subcellularLocation>
        <location evidence="1">Endomembrane system</location>
    </subcellularLocation>
    <subcellularLocation>
        <location evidence="8">Golgi apparatus</location>
    </subcellularLocation>
</comment>
<dbReference type="GO" id="GO:0098830">
    <property type="term" value="C:presynaptic endosome"/>
    <property type="evidence" value="ECO:0007669"/>
    <property type="project" value="TreeGrafter"/>
</dbReference>
<dbReference type="Gene3D" id="1.25.10.10">
    <property type="entry name" value="Leucine-rich Repeat Variant"/>
    <property type="match status" value="1"/>
</dbReference>
<dbReference type="PIRSF" id="PIRSF037092">
    <property type="entry name" value="AP3_complex_delta"/>
    <property type="match status" value="1"/>
</dbReference>
<gene>
    <name evidence="12" type="ORF">APLA_LOCUS11741</name>
    <name evidence="11" type="ORF">APLA_LOCUS7777</name>
</gene>
<evidence type="ECO:0000256" key="7">
    <source>
        <dbReference type="ARBA" id="ARBA00023136"/>
    </source>
</evidence>
<dbReference type="InterPro" id="IPR010474">
    <property type="entry name" value="AP3D_dom_metazoa"/>
</dbReference>
<dbReference type="PANTHER" id="PTHR22781">
    <property type="entry name" value="DELTA ADAPTIN-RELATED"/>
    <property type="match status" value="1"/>
</dbReference>
<evidence type="ECO:0000256" key="6">
    <source>
        <dbReference type="ARBA" id="ARBA00022927"/>
    </source>
</evidence>
<dbReference type="Pfam" id="PF06375">
    <property type="entry name" value="AP3D1"/>
    <property type="match status" value="1"/>
</dbReference>
<feature type="compositionally biased region" description="Basic and acidic residues" evidence="9">
    <location>
        <begin position="892"/>
        <end position="910"/>
    </location>
</feature>
<feature type="region of interest" description="Disordered" evidence="9">
    <location>
        <begin position="851"/>
        <end position="996"/>
    </location>
</feature>
<dbReference type="GO" id="GO:0030123">
    <property type="term" value="C:AP-3 adaptor complex"/>
    <property type="evidence" value="ECO:0007669"/>
    <property type="project" value="InterPro"/>
</dbReference>
<dbReference type="GO" id="GO:0048490">
    <property type="term" value="P:anterograde synaptic vesicle transport"/>
    <property type="evidence" value="ECO:0007669"/>
    <property type="project" value="TreeGrafter"/>
</dbReference>
<feature type="compositionally biased region" description="Basic and acidic residues" evidence="9">
    <location>
        <begin position="874"/>
        <end position="884"/>
    </location>
</feature>
<dbReference type="Proteomes" id="UP000494106">
    <property type="component" value="Unassembled WGS sequence"/>
</dbReference>
<evidence type="ECO:0000256" key="1">
    <source>
        <dbReference type="ARBA" id="ARBA00004308"/>
    </source>
</evidence>
<dbReference type="FunFam" id="1.25.10.10:FF:000251">
    <property type="entry name" value="AP-3 complex subunit delta"/>
    <property type="match status" value="1"/>
</dbReference>
<organism evidence="12 13">
    <name type="scientific">Arctia plantaginis</name>
    <name type="common">Wood tiger moth</name>
    <name type="synonym">Phalaena plantaginis</name>
    <dbReference type="NCBI Taxonomy" id="874455"/>
    <lineage>
        <taxon>Eukaryota</taxon>
        <taxon>Metazoa</taxon>
        <taxon>Ecdysozoa</taxon>
        <taxon>Arthropoda</taxon>
        <taxon>Hexapoda</taxon>
        <taxon>Insecta</taxon>
        <taxon>Pterygota</taxon>
        <taxon>Neoptera</taxon>
        <taxon>Endopterygota</taxon>
        <taxon>Lepidoptera</taxon>
        <taxon>Glossata</taxon>
        <taxon>Ditrysia</taxon>
        <taxon>Noctuoidea</taxon>
        <taxon>Erebidae</taxon>
        <taxon>Arctiinae</taxon>
        <taxon>Arctia</taxon>
    </lineage>
</organism>
<feature type="compositionally biased region" description="Low complexity" evidence="9">
    <location>
        <begin position="675"/>
        <end position="687"/>
    </location>
</feature>
<evidence type="ECO:0000259" key="10">
    <source>
        <dbReference type="SMART" id="SM01354"/>
    </source>
</evidence>
<dbReference type="PANTHER" id="PTHR22781:SF12">
    <property type="entry name" value="AP-3 COMPLEX SUBUNIT DELTA-1"/>
    <property type="match status" value="1"/>
</dbReference>
<comment type="subunit">
    <text evidence="8">Adaptor protein complex 3 (AP-3) is a heterotetramer.</text>
</comment>
<reference evidence="13 14" key="1">
    <citation type="submission" date="2020-04" db="EMBL/GenBank/DDBJ databases">
        <authorList>
            <person name="Wallbank WR R."/>
            <person name="Pardo Diaz C."/>
            <person name="Kozak K."/>
            <person name="Martin S."/>
            <person name="Jiggins C."/>
            <person name="Moest M."/>
            <person name="Warren A I."/>
            <person name="Byers J.R.P. K."/>
            <person name="Montejo-Kovacevich G."/>
            <person name="Yen C E."/>
        </authorList>
    </citation>
    <scope>NUCLEOTIDE SEQUENCE [LARGE SCALE GENOMIC DNA]</scope>
</reference>
<evidence type="ECO:0000313" key="11">
    <source>
        <dbReference type="EMBL" id="CAB3237264.1"/>
    </source>
</evidence>
<comment type="caution">
    <text evidence="12">The sequence shown here is derived from an EMBL/GenBank/DDBJ whole genome shotgun (WGS) entry which is preliminary data.</text>
</comment>
<dbReference type="GO" id="GO:0006623">
    <property type="term" value="P:protein targeting to vacuole"/>
    <property type="evidence" value="ECO:0007669"/>
    <property type="project" value="TreeGrafter"/>
</dbReference>
<dbReference type="Proteomes" id="UP000494256">
    <property type="component" value="Unassembled WGS sequence"/>
</dbReference>
<dbReference type="EMBL" id="CADEBC010000534">
    <property type="protein sequence ID" value="CAB3248476.1"/>
    <property type="molecule type" value="Genomic_DNA"/>
</dbReference>
<evidence type="ECO:0000313" key="12">
    <source>
        <dbReference type="EMBL" id="CAB3248476.1"/>
    </source>
</evidence>
<feature type="compositionally biased region" description="Basic and acidic residues" evidence="9">
    <location>
        <begin position="762"/>
        <end position="773"/>
    </location>
</feature>
<dbReference type="GO" id="GO:0010008">
    <property type="term" value="C:endosome membrane"/>
    <property type="evidence" value="ECO:0007669"/>
    <property type="project" value="TreeGrafter"/>
</dbReference>
<dbReference type="InterPro" id="IPR016024">
    <property type="entry name" value="ARM-type_fold"/>
</dbReference>
<dbReference type="OrthoDB" id="10264595at2759"/>
<feature type="region of interest" description="Disordered" evidence="9">
    <location>
        <begin position="675"/>
        <end position="706"/>
    </location>
</feature>
<dbReference type="SMART" id="SM01354">
    <property type="entry name" value="BLVR"/>
    <property type="match status" value="1"/>
</dbReference>
<comment type="similarity">
    <text evidence="2 8">Belongs to the adaptor complexes large subunit family.</text>
</comment>
<evidence type="ECO:0000256" key="9">
    <source>
        <dbReference type="SAM" id="MobiDB-lite"/>
    </source>
</evidence>
<evidence type="ECO:0000256" key="2">
    <source>
        <dbReference type="ARBA" id="ARBA00006613"/>
    </source>
</evidence>
<keyword evidence="13" id="KW-1185">Reference proteome</keyword>
<dbReference type="InterPro" id="IPR017105">
    <property type="entry name" value="AP3_complex_dsu"/>
</dbReference>
<accession>A0A8S1AUD2</accession>
<dbReference type="InterPro" id="IPR011989">
    <property type="entry name" value="ARM-like"/>
</dbReference>
<dbReference type="EMBL" id="CADEBD010000303">
    <property type="protein sequence ID" value="CAB3237264.1"/>
    <property type="molecule type" value="Genomic_DNA"/>
</dbReference>